<dbReference type="Pfam" id="PF13205">
    <property type="entry name" value="Big_5"/>
    <property type="match status" value="1"/>
</dbReference>
<comment type="caution">
    <text evidence="4">The sequence shown here is derived from an EMBL/GenBank/DDBJ whole genome shotgun (WGS) entry which is preliminary data.</text>
</comment>
<feature type="compositionally biased region" description="Polar residues" evidence="2">
    <location>
        <begin position="246"/>
        <end position="255"/>
    </location>
</feature>
<feature type="region of interest" description="Disordered" evidence="2">
    <location>
        <begin position="245"/>
        <end position="268"/>
    </location>
</feature>
<accession>X1D3Z7</accession>
<reference evidence="4" key="1">
    <citation type="journal article" date="2014" name="Front. Microbiol.">
        <title>High frequency of phylogenetically diverse reductive dehalogenase-homologous genes in deep subseafloor sedimentary metagenomes.</title>
        <authorList>
            <person name="Kawai M."/>
            <person name="Futagami T."/>
            <person name="Toyoda A."/>
            <person name="Takaki Y."/>
            <person name="Nishi S."/>
            <person name="Hori S."/>
            <person name="Arai W."/>
            <person name="Tsubouchi T."/>
            <person name="Morono Y."/>
            <person name="Uchiyama I."/>
            <person name="Ito T."/>
            <person name="Fujiyama A."/>
            <person name="Inagaki F."/>
            <person name="Takami H."/>
        </authorList>
    </citation>
    <scope>NUCLEOTIDE SEQUENCE</scope>
    <source>
        <strain evidence="4">Expedition CK06-06</strain>
    </source>
</reference>
<evidence type="ECO:0000313" key="4">
    <source>
        <dbReference type="EMBL" id="GAG99852.1"/>
    </source>
</evidence>
<proteinExistence type="predicted"/>
<dbReference type="InterPro" id="IPR032812">
    <property type="entry name" value="SbsA_Ig"/>
</dbReference>
<feature type="non-terminal residue" evidence="4">
    <location>
        <position position="268"/>
    </location>
</feature>
<dbReference type="EMBL" id="BART01029323">
    <property type="protein sequence ID" value="GAG99852.1"/>
    <property type="molecule type" value="Genomic_DNA"/>
</dbReference>
<feature type="non-terminal residue" evidence="4">
    <location>
        <position position="1"/>
    </location>
</feature>
<keyword evidence="1" id="KW-0732">Signal</keyword>
<feature type="domain" description="SbsA Ig-like" evidence="3">
    <location>
        <begin position="32"/>
        <end position="142"/>
    </location>
</feature>
<gene>
    <name evidence="4" type="ORF">S01H4_51485</name>
</gene>
<evidence type="ECO:0000259" key="3">
    <source>
        <dbReference type="Pfam" id="PF13205"/>
    </source>
</evidence>
<sequence>TVTVTDNYYAVVSASEGVGPTGIYLLDIDISDSVAPTVASLSGLPDQGTTSSNVISSLSMTFSERMDPETVLAVGAFDLREAGTDGLFDTADDATVGLVMQSNFNEFSTTISFFLESGPLDDGDYRFTIDSSVSDRASNRIDGNGDETGGDALVRTFSLDLPAAFVLEGPGNNVIGGATPIPLTEDPVASGYLTAFGLGSQDPVIYKNNWSDPDYWSFEVKAGDIVRVAIDTPNSGADPYVELRNASDQNVQSDDNGGPDSDSLTHGY</sequence>
<evidence type="ECO:0000256" key="1">
    <source>
        <dbReference type="ARBA" id="ARBA00022729"/>
    </source>
</evidence>
<dbReference type="Gene3D" id="2.60.120.380">
    <property type="match status" value="1"/>
</dbReference>
<organism evidence="4">
    <name type="scientific">marine sediment metagenome</name>
    <dbReference type="NCBI Taxonomy" id="412755"/>
    <lineage>
        <taxon>unclassified sequences</taxon>
        <taxon>metagenomes</taxon>
        <taxon>ecological metagenomes</taxon>
    </lineage>
</organism>
<name>X1D3Z7_9ZZZZ</name>
<dbReference type="AlphaFoldDB" id="X1D3Z7"/>
<protein>
    <recommendedName>
        <fullName evidence="3">SbsA Ig-like domain-containing protein</fullName>
    </recommendedName>
</protein>
<evidence type="ECO:0000256" key="2">
    <source>
        <dbReference type="SAM" id="MobiDB-lite"/>
    </source>
</evidence>